<dbReference type="Proteomes" id="UP000002281">
    <property type="component" value="Chromosome 3"/>
</dbReference>
<dbReference type="PANTHER" id="PTHR36866:SF1">
    <property type="entry name" value="GENE 1043-RELATED"/>
    <property type="match status" value="1"/>
</dbReference>
<evidence type="ECO:0000313" key="2">
    <source>
        <dbReference type="Ensembl" id="ENSECAP00000086482.1"/>
    </source>
</evidence>
<feature type="compositionally biased region" description="Basic and acidic residues" evidence="1">
    <location>
        <begin position="130"/>
        <end position="149"/>
    </location>
</feature>
<feature type="compositionally biased region" description="Pro residues" evidence="1">
    <location>
        <begin position="103"/>
        <end position="112"/>
    </location>
</feature>
<organism evidence="2 3">
    <name type="scientific">Equus caballus</name>
    <name type="common">Horse</name>
    <dbReference type="NCBI Taxonomy" id="9796"/>
    <lineage>
        <taxon>Eukaryota</taxon>
        <taxon>Metazoa</taxon>
        <taxon>Chordata</taxon>
        <taxon>Craniata</taxon>
        <taxon>Vertebrata</taxon>
        <taxon>Euteleostomi</taxon>
        <taxon>Mammalia</taxon>
        <taxon>Eutheria</taxon>
        <taxon>Laurasiatheria</taxon>
        <taxon>Perissodactyla</taxon>
        <taxon>Equidae</taxon>
        <taxon>Equus</taxon>
    </lineage>
</organism>
<feature type="region of interest" description="Disordered" evidence="1">
    <location>
        <begin position="192"/>
        <end position="260"/>
    </location>
</feature>
<reference evidence="2 3" key="1">
    <citation type="journal article" date="2009" name="Science">
        <title>Genome sequence, comparative analysis, and population genetics of the domestic horse.</title>
        <authorList>
            <consortium name="Broad Institute Genome Sequencing Platform"/>
            <consortium name="Broad Institute Whole Genome Assembly Team"/>
            <person name="Wade C.M."/>
            <person name="Giulotto E."/>
            <person name="Sigurdsson S."/>
            <person name="Zoli M."/>
            <person name="Gnerre S."/>
            <person name="Imsland F."/>
            <person name="Lear T.L."/>
            <person name="Adelson D.L."/>
            <person name="Bailey E."/>
            <person name="Bellone R.R."/>
            <person name="Bloecker H."/>
            <person name="Distl O."/>
            <person name="Edgar R.C."/>
            <person name="Garber M."/>
            <person name="Leeb T."/>
            <person name="Mauceli E."/>
            <person name="MacLeod J.N."/>
            <person name="Penedo M.C.T."/>
            <person name="Raison J.M."/>
            <person name="Sharpe T."/>
            <person name="Vogel J."/>
            <person name="Andersson L."/>
            <person name="Antczak D.F."/>
            <person name="Biagi T."/>
            <person name="Binns M.M."/>
            <person name="Chowdhary B.P."/>
            <person name="Coleman S.J."/>
            <person name="Della Valle G."/>
            <person name="Fryc S."/>
            <person name="Guerin G."/>
            <person name="Hasegawa T."/>
            <person name="Hill E.W."/>
            <person name="Jurka J."/>
            <person name="Kiialainen A."/>
            <person name="Lindgren G."/>
            <person name="Liu J."/>
            <person name="Magnani E."/>
            <person name="Mickelson J.R."/>
            <person name="Murray J."/>
            <person name="Nergadze S.G."/>
            <person name="Onofrio R."/>
            <person name="Pedroni S."/>
            <person name="Piras M.F."/>
            <person name="Raudsepp T."/>
            <person name="Rocchi M."/>
            <person name="Roeed K.H."/>
            <person name="Ryder O.A."/>
            <person name="Searle S."/>
            <person name="Skow L."/>
            <person name="Swinburne J.E."/>
            <person name="Syvaenen A.C."/>
            <person name="Tozaki T."/>
            <person name="Valberg S.J."/>
            <person name="Vaudin M."/>
            <person name="White J.R."/>
            <person name="Zody M.C."/>
            <person name="Lander E.S."/>
            <person name="Lindblad-Toh K."/>
        </authorList>
    </citation>
    <scope>NUCLEOTIDE SEQUENCE [LARGE SCALE GENOMIC DNA]</scope>
    <source>
        <strain evidence="2 3">Thoroughbred</strain>
    </source>
</reference>
<dbReference type="AlphaFoldDB" id="A0A9L0TH53"/>
<reference evidence="2" key="2">
    <citation type="submission" date="2025-08" db="UniProtKB">
        <authorList>
            <consortium name="Ensembl"/>
        </authorList>
    </citation>
    <scope>IDENTIFICATION</scope>
    <source>
        <strain evidence="2">Thoroughbred</strain>
    </source>
</reference>
<sequence length="322" mass="36085">MRDKQLGSWTLGAVREVLEKERAARRQRWRLRRLRERLRRKDEALARQAAALERARRTQRRQLGLVREQERVLRAQVQRLEADVRRLCRAAGLLLAELDVPAPRSPRSPGPADPRSAPQEAAELRALQARAERGEREREEAARRLRDQRATERRLRAQLEELRCRVYELQLSEIGLQGQVEDLAGQNRSLREKLGGQAPGDSARSTAPDGQGSLEAPGRVQDGPQPLPGEKAPDACRSHGRHTTLRSHGAPGPRASAGVWGRGAWGTRWTLRGCPLSGYLADAILMTQGVVAPLCRQEAEAQRESVAYSESHKKWDPSPQCP</sequence>
<evidence type="ECO:0000256" key="1">
    <source>
        <dbReference type="SAM" id="MobiDB-lite"/>
    </source>
</evidence>
<feature type="region of interest" description="Disordered" evidence="1">
    <location>
        <begin position="100"/>
        <end position="149"/>
    </location>
</feature>
<name>A0A9L0TH53_HORSE</name>
<keyword evidence="3" id="KW-1185">Reference proteome</keyword>
<protein>
    <submittedName>
        <fullName evidence="2">Chromosome 3 C4orf50 homolog</fullName>
    </submittedName>
</protein>
<feature type="compositionally biased region" description="Low complexity" evidence="1">
    <location>
        <begin position="113"/>
        <end position="129"/>
    </location>
</feature>
<feature type="region of interest" description="Disordered" evidence="1">
    <location>
        <begin position="299"/>
        <end position="322"/>
    </location>
</feature>
<accession>A0A9L0TH53</accession>
<reference evidence="2" key="3">
    <citation type="submission" date="2025-09" db="UniProtKB">
        <authorList>
            <consortium name="Ensembl"/>
        </authorList>
    </citation>
    <scope>IDENTIFICATION</scope>
    <source>
        <strain evidence="2">Thoroughbred</strain>
    </source>
</reference>
<proteinExistence type="predicted"/>
<evidence type="ECO:0000313" key="3">
    <source>
        <dbReference type="Proteomes" id="UP000002281"/>
    </source>
</evidence>
<dbReference type="PANTHER" id="PTHR36866">
    <property type="entry name" value="CHROMOSOME 4 OPEN READING FRAME 50"/>
    <property type="match status" value="1"/>
</dbReference>
<dbReference type="GeneTree" id="ENSGT01030000235227"/>
<dbReference type="Ensembl" id="ENSECAT00000127168.1">
    <property type="protein sequence ID" value="ENSECAP00000086482.1"/>
    <property type="gene ID" value="ENSECAG00000022828.4"/>
</dbReference>